<feature type="transmembrane region" description="Helical" evidence="2">
    <location>
        <begin position="177"/>
        <end position="200"/>
    </location>
</feature>
<feature type="transmembrane region" description="Helical" evidence="2">
    <location>
        <begin position="103"/>
        <end position="122"/>
    </location>
</feature>
<evidence type="ECO:0000313" key="3">
    <source>
        <dbReference type="EMBL" id="GJN89740.1"/>
    </source>
</evidence>
<feature type="compositionally biased region" description="Basic and acidic residues" evidence="1">
    <location>
        <begin position="613"/>
        <end position="641"/>
    </location>
</feature>
<name>A0AAV5GIS1_9BASI</name>
<evidence type="ECO:0000313" key="4">
    <source>
        <dbReference type="Proteomes" id="UP001342314"/>
    </source>
</evidence>
<reference evidence="3 4" key="1">
    <citation type="submission" date="2021-12" db="EMBL/GenBank/DDBJ databases">
        <title>High titer production of polyol ester of fatty acids by Rhodotorula paludigena BS15 towards product separation-free biomass refinery.</title>
        <authorList>
            <person name="Mano J."/>
            <person name="Ono H."/>
            <person name="Tanaka T."/>
            <person name="Naito K."/>
            <person name="Sushida H."/>
            <person name="Ike M."/>
            <person name="Tokuyasu K."/>
            <person name="Kitaoka M."/>
        </authorList>
    </citation>
    <scope>NUCLEOTIDE SEQUENCE [LARGE SCALE GENOMIC DNA]</scope>
    <source>
        <strain evidence="3 4">BS15</strain>
    </source>
</reference>
<accession>A0AAV5GIS1</accession>
<gene>
    <name evidence="3" type="ORF">Rhopal_002729-T1</name>
</gene>
<feature type="transmembrane region" description="Helical" evidence="2">
    <location>
        <begin position="387"/>
        <end position="411"/>
    </location>
</feature>
<feature type="transmembrane region" description="Helical" evidence="2">
    <location>
        <begin position="142"/>
        <end position="165"/>
    </location>
</feature>
<dbReference type="EMBL" id="BQKY01000005">
    <property type="protein sequence ID" value="GJN89740.1"/>
    <property type="molecule type" value="Genomic_DNA"/>
</dbReference>
<feature type="transmembrane region" description="Helical" evidence="2">
    <location>
        <begin position="62"/>
        <end position="82"/>
    </location>
</feature>
<feature type="transmembrane region" description="Helical" evidence="2">
    <location>
        <begin position="353"/>
        <end position="375"/>
    </location>
</feature>
<keyword evidence="2" id="KW-0812">Transmembrane</keyword>
<feature type="transmembrane region" description="Helical" evidence="2">
    <location>
        <begin position="264"/>
        <end position="285"/>
    </location>
</feature>
<sequence length="641" mass="69822">MSGLNFSSILPPDAQWIAPWVEGIMNQSTAEVSAGRSPYPPVIRLVEAIYYPSTAPGFQAQLWFLCGLFATSILILIASLALRLRQGRFWLFHNVGIIIPNVSTLYGLCALVYAGLGIWSIVTGVRISNGEPFPRYWVGLQAAWIAPLWLGFAFEAWATLSAWYIRKKGAFYRESRFKTAIAIGLPILLPLVAWVPPIVIFSNAALLFNRAFRVMQDILTTLTRVNSEWTPAKGYDLTNVIPFFGSGIKLANGMRDYSRWVRAGYIYIAVVLLITFVVYTTGALLEINHLNHTIKKLHQRARSTPRPGASPRPLSAVGTPVLDEKVAAQLDDEFFAGVKRQATLLTWARNNRLYSAVAIGLMLVVNAGLTLWLGFTPLSIETDSAQFQVEILVACWLNGTLSTVVALLILFRSLDGGSATVQTLRRYLPFLPFPPPISITDPSRATTREAKASRLDEPPKYPGSPGWAASAHSPVMEERKTPGGLASQGGDRFLAVPVMHEHGYRAGGAVSPGLSDPGPEGDYFVAAGVQQYGDDAEAQQYGGEYDLDAALDTAWYGFGVVHGQSGGAAQHGLAVTLEMDQYPVASTSRTPSPAGHVESEEAERGDEVEEEGEHGGAARMDRLDSWDQRGAARPDSWDGAK</sequence>
<comment type="caution">
    <text evidence="3">The sequence shown here is derived from an EMBL/GenBank/DDBJ whole genome shotgun (WGS) entry which is preliminary data.</text>
</comment>
<feature type="compositionally biased region" description="Acidic residues" evidence="1">
    <location>
        <begin position="600"/>
        <end position="612"/>
    </location>
</feature>
<keyword evidence="4" id="KW-1185">Reference proteome</keyword>
<feature type="region of interest" description="Disordered" evidence="1">
    <location>
        <begin position="585"/>
        <end position="641"/>
    </location>
</feature>
<dbReference type="Proteomes" id="UP001342314">
    <property type="component" value="Unassembled WGS sequence"/>
</dbReference>
<organism evidence="3 4">
    <name type="scientific">Rhodotorula paludigena</name>
    <dbReference type="NCBI Taxonomy" id="86838"/>
    <lineage>
        <taxon>Eukaryota</taxon>
        <taxon>Fungi</taxon>
        <taxon>Dikarya</taxon>
        <taxon>Basidiomycota</taxon>
        <taxon>Pucciniomycotina</taxon>
        <taxon>Microbotryomycetes</taxon>
        <taxon>Sporidiobolales</taxon>
        <taxon>Sporidiobolaceae</taxon>
        <taxon>Rhodotorula</taxon>
    </lineage>
</organism>
<keyword evidence="2" id="KW-1133">Transmembrane helix</keyword>
<evidence type="ECO:0000256" key="2">
    <source>
        <dbReference type="SAM" id="Phobius"/>
    </source>
</evidence>
<evidence type="ECO:0008006" key="5">
    <source>
        <dbReference type="Google" id="ProtNLM"/>
    </source>
</evidence>
<dbReference type="AlphaFoldDB" id="A0AAV5GIS1"/>
<feature type="compositionally biased region" description="Basic and acidic residues" evidence="1">
    <location>
        <begin position="446"/>
        <end position="459"/>
    </location>
</feature>
<protein>
    <recommendedName>
        <fullName evidence="5">Proteophosphoglycan ppg4</fullName>
    </recommendedName>
</protein>
<feature type="region of interest" description="Disordered" evidence="1">
    <location>
        <begin position="440"/>
        <end position="487"/>
    </location>
</feature>
<keyword evidence="2" id="KW-0472">Membrane</keyword>
<evidence type="ECO:0000256" key="1">
    <source>
        <dbReference type="SAM" id="MobiDB-lite"/>
    </source>
</evidence>
<proteinExistence type="predicted"/>